<evidence type="ECO:0000313" key="5">
    <source>
        <dbReference type="Proteomes" id="UP001209570"/>
    </source>
</evidence>
<evidence type="ECO:0000313" key="4">
    <source>
        <dbReference type="EMBL" id="KAJ0401587.1"/>
    </source>
</evidence>
<protein>
    <recommendedName>
        <fullName evidence="6">Haloacid dehalogenase-like hydrolase</fullName>
    </recommendedName>
</protein>
<dbReference type="AlphaFoldDB" id="A0AAD5M220"/>
<keyword evidence="5" id="KW-1185">Reference proteome</keyword>
<evidence type="ECO:0000256" key="2">
    <source>
        <dbReference type="ARBA" id="ARBA00022723"/>
    </source>
</evidence>
<proteinExistence type="predicted"/>
<keyword evidence="2" id="KW-0479">Metal-binding</keyword>
<dbReference type="InterPro" id="IPR006355">
    <property type="entry name" value="LHPP/HDHD2"/>
</dbReference>
<sequence length="183" mass="19659">MSRARQIRAVLIDLSGTLHIDDTVIPGAIAALDRLLQERDIGVRFEEFDGLDRENPNAVVVGLAPGQFHYDRLNEAFRVLLNGGKLIALHEARYHAVKGGLNLGPGAFVRGLEYAAGVQATVIGKPAPSFFQQALHDMHAAPSDAIMIGDDVRQDVGGAKAIGMQSILVKTGKYRDGDEHIAA</sequence>
<dbReference type="SUPFAM" id="SSF56784">
    <property type="entry name" value="HAD-like"/>
    <property type="match status" value="1"/>
</dbReference>
<dbReference type="Gene3D" id="3.40.50.1000">
    <property type="entry name" value="HAD superfamily/HAD-like"/>
    <property type="match status" value="3"/>
</dbReference>
<dbReference type="EMBL" id="JAKCXM010000124">
    <property type="protein sequence ID" value="KAJ0401587.1"/>
    <property type="molecule type" value="Genomic_DNA"/>
</dbReference>
<gene>
    <name evidence="4" type="ORF">P43SY_008662</name>
</gene>
<name>A0AAD5M220_PYTIN</name>
<evidence type="ECO:0000256" key="1">
    <source>
        <dbReference type="ARBA" id="ARBA00001946"/>
    </source>
</evidence>
<dbReference type="PANTHER" id="PTHR19288">
    <property type="entry name" value="4-NITROPHENYLPHOSPHATASE-RELATED"/>
    <property type="match status" value="1"/>
</dbReference>
<dbReference type="InterPro" id="IPR036412">
    <property type="entry name" value="HAD-like_sf"/>
</dbReference>
<accession>A0AAD5M220</accession>
<dbReference type="InterPro" id="IPR023214">
    <property type="entry name" value="HAD_sf"/>
</dbReference>
<organism evidence="4 5">
    <name type="scientific">Pythium insidiosum</name>
    <name type="common">Pythiosis disease agent</name>
    <dbReference type="NCBI Taxonomy" id="114742"/>
    <lineage>
        <taxon>Eukaryota</taxon>
        <taxon>Sar</taxon>
        <taxon>Stramenopiles</taxon>
        <taxon>Oomycota</taxon>
        <taxon>Peronosporomycetes</taxon>
        <taxon>Pythiales</taxon>
        <taxon>Pythiaceae</taxon>
        <taxon>Pythium</taxon>
    </lineage>
</organism>
<dbReference type="GO" id="GO:0046872">
    <property type="term" value="F:metal ion binding"/>
    <property type="evidence" value="ECO:0007669"/>
    <property type="project" value="UniProtKB-KW"/>
</dbReference>
<dbReference type="Proteomes" id="UP001209570">
    <property type="component" value="Unassembled WGS sequence"/>
</dbReference>
<dbReference type="GO" id="GO:0016791">
    <property type="term" value="F:phosphatase activity"/>
    <property type="evidence" value="ECO:0007669"/>
    <property type="project" value="InterPro"/>
</dbReference>
<evidence type="ECO:0008006" key="6">
    <source>
        <dbReference type="Google" id="ProtNLM"/>
    </source>
</evidence>
<keyword evidence="3" id="KW-0460">Magnesium</keyword>
<dbReference type="GO" id="GO:0005737">
    <property type="term" value="C:cytoplasm"/>
    <property type="evidence" value="ECO:0007669"/>
    <property type="project" value="TreeGrafter"/>
</dbReference>
<comment type="caution">
    <text evidence="4">The sequence shown here is derived from an EMBL/GenBank/DDBJ whole genome shotgun (WGS) entry which is preliminary data.</text>
</comment>
<comment type="cofactor">
    <cofactor evidence="1">
        <name>Mg(2+)</name>
        <dbReference type="ChEBI" id="CHEBI:18420"/>
    </cofactor>
</comment>
<dbReference type="Pfam" id="PF13242">
    <property type="entry name" value="Hydrolase_like"/>
    <property type="match status" value="1"/>
</dbReference>
<dbReference type="PANTHER" id="PTHR19288:SF46">
    <property type="entry name" value="HALOACID DEHALOGENASE-LIKE HYDROLASE DOMAIN-CONTAINING PROTEIN 2"/>
    <property type="match status" value="1"/>
</dbReference>
<reference evidence="4" key="1">
    <citation type="submission" date="2021-12" db="EMBL/GenBank/DDBJ databases">
        <title>Prjna785345.</title>
        <authorList>
            <person name="Rujirawat T."/>
            <person name="Krajaejun T."/>
        </authorList>
    </citation>
    <scope>NUCLEOTIDE SEQUENCE</scope>
    <source>
        <strain evidence="4">Pi057C3</strain>
    </source>
</reference>
<evidence type="ECO:0000256" key="3">
    <source>
        <dbReference type="ARBA" id="ARBA00022842"/>
    </source>
</evidence>
<dbReference type="NCBIfam" id="TIGR01458">
    <property type="entry name" value="HAD-SF-IIA-hyp3"/>
    <property type="match status" value="1"/>
</dbReference>